<evidence type="ECO:0000313" key="2">
    <source>
        <dbReference type="Proteomes" id="UP000565579"/>
    </source>
</evidence>
<reference evidence="1 2" key="1">
    <citation type="submission" date="2020-08" db="EMBL/GenBank/DDBJ databases">
        <title>Sequencing the genomes of 1000 actinobacteria strains.</title>
        <authorList>
            <person name="Klenk H.-P."/>
        </authorList>
    </citation>
    <scope>NUCLEOTIDE SEQUENCE [LARGE SCALE GENOMIC DNA]</scope>
    <source>
        <strain evidence="1 2">DSM 43768</strain>
    </source>
</reference>
<dbReference type="Proteomes" id="UP000565579">
    <property type="component" value="Unassembled WGS sequence"/>
</dbReference>
<protein>
    <submittedName>
        <fullName evidence="1">Uncharacterized protein</fullName>
    </submittedName>
</protein>
<evidence type="ECO:0000313" key="1">
    <source>
        <dbReference type="EMBL" id="MBB6556170.1"/>
    </source>
</evidence>
<gene>
    <name evidence="1" type="ORF">HD593_010965</name>
</gene>
<proteinExistence type="predicted"/>
<keyword evidence="2" id="KW-1185">Reference proteome</keyword>
<dbReference type="EMBL" id="JACHMI010000001">
    <property type="protein sequence ID" value="MBB6556170.1"/>
    <property type="molecule type" value="Genomic_DNA"/>
</dbReference>
<dbReference type="RefSeq" id="WP_185110652.1">
    <property type="nucleotide sequence ID" value="NZ_BAAAXY010000153.1"/>
</dbReference>
<name>A0A7X0U654_9ACTN</name>
<organism evidence="1 2">
    <name type="scientific">Nonomuraea rubra</name>
    <dbReference type="NCBI Taxonomy" id="46180"/>
    <lineage>
        <taxon>Bacteria</taxon>
        <taxon>Bacillati</taxon>
        <taxon>Actinomycetota</taxon>
        <taxon>Actinomycetes</taxon>
        <taxon>Streptosporangiales</taxon>
        <taxon>Streptosporangiaceae</taxon>
        <taxon>Nonomuraea</taxon>
    </lineage>
</organism>
<dbReference type="AlphaFoldDB" id="A0A7X0U654"/>
<comment type="caution">
    <text evidence="1">The sequence shown here is derived from an EMBL/GenBank/DDBJ whole genome shotgun (WGS) entry which is preliminary data.</text>
</comment>
<accession>A0A7X0U654</accession>
<sequence length="75" mass="8538">MQDPPSVRLPNHPAKAGLLLQWRQTKTGQWEALVAYTLEVPGYRGGLKPEESWMQAYEVEPIKGVDYSKVPRSRT</sequence>